<keyword evidence="20" id="KW-1185">Reference proteome</keyword>
<sequence>MCARLRSEPDWLQGAPSRQLGAKEPDRRRPIILPLVATMLTVRLSRPLSKLPGKTLSFSNRENGTRHALLFYPASFVPVGRRTYADAVNPVGSKAVLVTGCDSGFGFSLAKHLHSKGFLVFAGCLLKDKGDVGAKELDSLKSDRLRTVQLNVCKSEEVEKAVETVRSSLEDPEKGMWGLVNNAGISTFGEVEFTSMETYKQVAEVNLWGTVRTTKSFLPLIRRAKGRVVNISSMLGRMANPARSPYCITKFGVEAFSDCLRYEMHPLGVKVCVVEPGNFIAATSLYSAEGIQAIANKMWDELPEVVRKDYGKKYFDEKVAAMETYCNSGSTDTTPVINAITHALTAANPYTRYHPMDYYWWLRMQIMTHLPGAISDRIYIH</sequence>
<name>S7PU32_MYOBR</name>
<dbReference type="EC" id="1.1.1.30" evidence="13"/>
<evidence type="ECO:0000256" key="13">
    <source>
        <dbReference type="ARBA" id="ARBA00038959"/>
    </source>
</evidence>
<evidence type="ECO:0000256" key="10">
    <source>
        <dbReference type="ARBA" id="ARBA00023098"/>
    </source>
</evidence>
<dbReference type="GO" id="GO:0003858">
    <property type="term" value="F:3-hydroxybutyrate dehydrogenase activity"/>
    <property type="evidence" value="ECO:0007669"/>
    <property type="project" value="UniProtKB-EC"/>
</dbReference>
<dbReference type="InterPro" id="IPR036291">
    <property type="entry name" value="NAD(P)-bd_dom_sf"/>
</dbReference>
<evidence type="ECO:0000256" key="9">
    <source>
        <dbReference type="ARBA" id="ARBA00023027"/>
    </source>
</evidence>
<comment type="catalytic activity">
    <reaction evidence="16">
        <text>(R)-3-hydroxybutanoate + NAD(+) = acetoacetate + NADH + H(+)</text>
        <dbReference type="Rhea" id="RHEA:20521"/>
        <dbReference type="ChEBI" id="CHEBI:10983"/>
        <dbReference type="ChEBI" id="CHEBI:13705"/>
        <dbReference type="ChEBI" id="CHEBI:15378"/>
        <dbReference type="ChEBI" id="CHEBI:57540"/>
        <dbReference type="ChEBI" id="CHEBI:57945"/>
        <dbReference type="EC" id="1.1.1.30"/>
    </reaction>
</comment>
<keyword evidence="6" id="KW-0999">Mitochondrion inner membrane</keyword>
<keyword evidence="11" id="KW-0496">Mitochondrion</keyword>
<feature type="region of interest" description="Disordered" evidence="18">
    <location>
        <begin position="1"/>
        <end position="23"/>
    </location>
</feature>
<evidence type="ECO:0000256" key="2">
    <source>
        <dbReference type="ARBA" id="ARBA00004305"/>
    </source>
</evidence>
<dbReference type="CDD" id="cd09805">
    <property type="entry name" value="type2_17beta_HSD-like_SDR_c"/>
    <property type="match status" value="1"/>
</dbReference>
<keyword evidence="9" id="KW-0520">NAD</keyword>
<evidence type="ECO:0000256" key="14">
    <source>
        <dbReference type="ARBA" id="ARBA00039904"/>
    </source>
</evidence>
<gene>
    <name evidence="19" type="ORF">D623_10032734</name>
</gene>
<proteinExistence type="inferred from homology"/>
<evidence type="ECO:0000256" key="16">
    <source>
        <dbReference type="ARBA" id="ARBA00049550"/>
    </source>
</evidence>
<keyword evidence="7" id="KW-0809">Transit peptide</keyword>
<dbReference type="PRINTS" id="PR00081">
    <property type="entry name" value="GDHRDH"/>
</dbReference>
<evidence type="ECO:0000256" key="4">
    <source>
        <dbReference type="ARBA" id="ARBA00011881"/>
    </source>
</evidence>
<evidence type="ECO:0000256" key="18">
    <source>
        <dbReference type="SAM" id="MobiDB-lite"/>
    </source>
</evidence>
<reference evidence="19 20" key="1">
    <citation type="journal article" date="2013" name="Nat. Commun.">
        <title>Genome analysis reveals insights into physiology and longevity of the Brandt's bat Myotis brandtii.</title>
        <authorList>
            <person name="Seim I."/>
            <person name="Fang X."/>
            <person name="Xiong Z."/>
            <person name="Lobanov A.V."/>
            <person name="Huang Z."/>
            <person name="Ma S."/>
            <person name="Feng Y."/>
            <person name="Turanov A.A."/>
            <person name="Zhu Y."/>
            <person name="Lenz T.L."/>
            <person name="Gerashchenko M.V."/>
            <person name="Fan D."/>
            <person name="Hee Yim S."/>
            <person name="Yao X."/>
            <person name="Jordan D."/>
            <person name="Xiong Y."/>
            <person name="Ma Y."/>
            <person name="Lyapunov A.N."/>
            <person name="Chen G."/>
            <person name="Kulakova O.I."/>
            <person name="Sun Y."/>
            <person name="Lee S.G."/>
            <person name="Bronson R.T."/>
            <person name="Moskalev A.A."/>
            <person name="Sunyaev S.R."/>
            <person name="Zhang G."/>
            <person name="Krogh A."/>
            <person name="Wang J."/>
            <person name="Gladyshev V.N."/>
        </authorList>
    </citation>
    <scope>NUCLEOTIDE SEQUENCE [LARGE SCALE GENOMIC DNA]</scope>
</reference>
<dbReference type="PANTHER" id="PTHR43313:SF25">
    <property type="entry name" value="D-BETA-HYDROXYBUTYRATE DEHYDROGENASE, MITOCHONDRIAL"/>
    <property type="match status" value="1"/>
</dbReference>
<evidence type="ECO:0000256" key="11">
    <source>
        <dbReference type="ARBA" id="ARBA00023128"/>
    </source>
</evidence>
<comment type="subunit">
    <text evidence="4">Homotetramer.</text>
</comment>
<evidence type="ECO:0000313" key="19">
    <source>
        <dbReference type="EMBL" id="EPQ12037.1"/>
    </source>
</evidence>
<dbReference type="EMBL" id="KE163428">
    <property type="protein sequence ID" value="EPQ12037.1"/>
    <property type="molecule type" value="Genomic_DNA"/>
</dbReference>
<evidence type="ECO:0000256" key="5">
    <source>
        <dbReference type="ARBA" id="ARBA00022533"/>
    </source>
</evidence>
<dbReference type="InterPro" id="IPR002347">
    <property type="entry name" value="SDR_fam"/>
</dbReference>
<evidence type="ECO:0000256" key="6">
    <source>
        <dbReference type="ARBA" id="ARBA00022792"/>
    </source>
</evidence>
<evidence type="ECO:0000313" key="20">
    <source>
        <dbReference type="Proteomes" id="UP000052978"/>
    </source>
</evidence>
<keyword evidence="10" id="KW-0443">Lipid metabolism</keyword>
<dbReference type="AlphaFoldDB" id="S7PU32"/>
<dbReference type="GO" id="GO:0008202">
    <property type="term" value="P:steroid metabolic process"/>
    <property type="evidence" value="ECO:0007669"/>
    <property type="project" value="TreeGrafter"/>
</dbReference>
<evidence type="ECO:0000256" key="7">
    <source>
        <dbReference type="ARBA" id="ARBA00022946"/>
    </source>
</evidence>
<dbReference type="eggNOG" id="KOG1610">
    <property type="taxonomic scope" value="Eukaryota"/>
</dbReference>
<dbReference type="PRINTS" id="PR00080">
    <property type="entry name" value="SDRFAMILY"/>
</dbReference>
<evidence type="ECO:0000256" key="3">
    <source>
        <dbReference type="ARBA" id="ARBA00006484"/>
    </source>
</evidence>
<dbReference type="SUPFAM" id="SSF51735">
    <property type="entry name" value="NAD(P)-binding Rossmann-fold domains"/>
    <property type="match status" value="1"/>
</dbReference>
<keyword evidence="12" id="KW-0472">Membrane</keyword>
<comment type="similarity">
    <text evidence="3 17">Belongs to the short-chain dehydrogenases/reductases (SDR) family.</text>
</comment>
<keyword evidence="5" id="KW-0021">Allosteric enzyme</keyword>
<dbReference type="FunFam" id="3.40.50.720:FF:000074">
    <property type="entry name" value="Retinol dehydrogenase type 1"/>
    <property type="match status" value="1"/>
</dbReference>
<keyword evidence="8" id="KW-0560">Oxidoreductase</keyword>
<dbReference type="GO" id="GO:0005759">
    <property type="term" value="C:mitochondrial matrix"/>
    <property type="evidence" value="ECO:0007669"/>
    <property type="project" value="UniProtKB-SubCell"/>
</dbReference>
<protein>
    <recommendedName>
        <fullName evidence="14">D-beta-hydroxybutyrate dehydrogenase, mitochondrial</fullName>
        <ecNumber evidence="13">1.1.1.30</ecNumber>
    </recommendedName>
    <alternativeName>
        <fullName evidence="15">3-hydroxybutyrate dehydrogenase</fullName>
    </alternativeName>
</protein>
<evidence type="ECO:0000256" key="12">
    <source>
        <dbReference type="ARBA" id="ARBA00023136"/>
    </source>
</evidence>
<organism evidence="19 20">
    <name type="scientific">Myotis brandtii</name>
    <name type="common">Brandt's bat</name>
    <dbReference type="NCBI Taxonomy" id="109478"/>
    <lineage>
        <taxon>Eukaryota</taxon>
        <taxon>Metazoa</taxon>
        <taxon>Chordata</taxon>
        <taxon>Craniata</taxon>
        <taxon>Vertebrata</taxon>
        <taxon>Euteleostomi</taxon>
        <taxon>Mammalia</taxon>
        <taxon>Eutheria</taxon>
        <taxon>Laurasiatheria</taxon>
        <taxon>Chiroptera</taxon>
        <taxon>Yangochiroptera</taxon>
        <taxon>Vespertilionidae</taxon>
        <taxon>Myotis</taxon>
    </lineage>
</organism>
<accession>S7PU32</accession>
<dbReference type="InterPro" id="IPR020904">
    <property type="entry name" value="Sc_DH/Rdtase_CS"/>
</dbReference>
<dbReference type="GO" id="GO:0005743">
    <property type="term" value="C:mitochondrial inner membrane"/>
    <property type="evidence" value="ECO:0007669"/>
    <property type="project" value="UniProtKB-SubCell"/>
</dbReference>
<evidence type="ECO:0000256" key="8">
    <source>
        <dbReference type="ARBA" id="ARBA00023002"/>
    </source>
</evidence>
<dbReference type="Pfam" id="PF00106">
    <property type="entry name" value="adh_short"/>
    <property type="match status" value="1"/>
</dbReference>
<dbReference type="PROSITE" id="PS00061">
    <property type="entry name" value="ADH_SHORT"/>
    <property type="match status" value="1"/>
</dbReference>
<dbReference type="Gene3D" id="3.40.50.720">
    <property type="entry name" value="NAD(P)-binding Rossmann-like Domain"/>
    <property type="match status" value="1"/>
</dbReference>
<evidence type="ECO:0000256" key="15">
    <source>
        <dbReference type="ARBA" id="ARBA00041774"/>
    </source>
</evidence>
<evidence type="ECO:0000256" key="17">
    <source>
        <dbReference type="RuleBase" id="RU000363"/>
    </source>
</evidence>
<comment type="subcellular location">
    <subcellularLocation>
        <location evidence="1">Mitochondrion inner membrane</location>
    </subcellularLocation>
    <subcellularLocation>
        <location evidence="2">Mitochondrion matrix</location>
    </subcellularLocation>
</comment>
<dbReference type="PANTHER" id="PTHR43313">
    <property type="entry name" value="SHORT-CHAIN DEHYDROGENASE/REDUCTASE FAMILY 9C"/>
    <property type="match status" value="1"/>
</dbReference>
<dbReference type="Proteomes" id="UP000052978">
    <property type="component" value="Unassembled WGS sequence"/>
</dbReference>
<evidence type="ECO:0000256" key="1">
    <source>
        <dbReference type="ARBA" id="ARBA00004273"/>
    </source>
</evidence>